<evidence type="ECO:0000256" key="7">
    <source>
        <dbReference type="ARBA" id="ARBA00023239"/>
    </source>
</evidence>
<proteinExistence type="predicted"/>
<dbReference type="InterPro" id="IPR017926">
    <property type="entry name" value="GATASE"/>
</dbReference>
<evidence type="ECO:0000256" key="4">
    <source>
        <dbReference type="ARBA" id="ARBA00022801"/>
    </source>
</evidence>
<keyword evidence="4" id="KW-0378">Hydrolase</keyword>
<dbReference type="GO" id="GO:0000105">
    <property type="term" value="P:L-histidine biosynthetic process"/>
    <property type="evidence" value="ECO:0007669"/>
    <property type="project" value="UniProtKB-UniPathway"/>
</dbReference>
<dbReference type="AlphaFoldDB" id="A0A382U2Q1"/>
<dbReference type="UniPathway" id="UPA00031">
    <property type="reaction ID" value="UER00010"/>
</dbReference>
<dbReference type="GO" id="GO:0016829">
    <property type="term" value="F:lyase activity"/>
    <property type="evidence" value="ECO:0007669"/>
    <property type="project" value="UniProtKB-KW"/>
</dbReference>
<evidence type="ECO:0000313" key="11">
    <source>
        <dbReference type="EMBL" id="SVD28560.1"/>
    </source>
</evidence>
<comment type="catalytic activity">
    <reaction evidence="9">
        <text>L-glutamine + H2O = L-glutamate + NH4(+)</text>
        <dbReference type="Rhea" id="RHEA:15889"/>
        <dbReference type="ChEBI" id="CHEBI:15377"/>
        <dbReference type="ChEBI" id="CHEBI:28938"/>
        <dbReference type="ChEBI" id="CHEBI:29985"/>
        <dbReference type="ChEBI" id="CHEBI:58359"/>
        <dbReference type="EC" id="3.5.1.2"/>
    </reaction>
</comment>
<dbReference type="PANTHER" id="PTHR42701:SF1">
    <property type="entry name" value="IMIDAZOLE GLYCEROL PHOSPHATE SYNTHASE SUBUNIT HISH"/>
    <property type="match status" value="1"/>
</dbReference>
<reference evidence="11" key="1">
    <citation type="submission" date="2018-05" db="EMBL/GenBank/DDBJ databases">
        <authorList>
            <person name="Lanie J.A."/>
            <person name="Ng W.-L."/>
            <person name="Kazmierczak K.M."/>
            <person name="Andrzejewski T.M."/>
            <person name="Davidsen T.M."/>
            <person name="Wayne K.J."/>
            <person name="Tettelin H."/>
            <person name="Glass J.I."/>
            <person name="Rusch D."/>
            <person name="Podicherti R."/>
            <person name="Tsui H.-C.T."/>
            <person name="Winkler M.E."/>
        </authorList>
    </citation>
    <scope>NUCLEOTIDE SEQUENCE</scope>
</reference>
<dbReference type="PROSITE" id="PS51273">
    <property type="entry name" value="GATASE_TYPE_1"/>
    <property type="match status" value="1"/>
</dbReference>
<feature type="domain" description="Glutamine amidotransferase" evidence="10">
    <location>
        <begin position="5"/>
        <end position="88"/>
    </location>
</feature>
<comment type="subunit">
    <text evidence="2">Heterodimer of HisH and HisF.</text>
</comment>
<protein>
    <recommendedName>
        <fullName evidence="10">Glutamine amidotransferase domain-containing protein</fullName>
    </recommendedName>
</protein>
<evidence type="ECO:0000256" key="3">
    <source>
        <dbReference type="ARBA" id="ARBA00022605"/>
    </source>
</evidence>
<keyword evidence="5" id="KW-0315">Glutamine amidotransferase</keyword>
<evidence type="ECO:0000259" key="10">
    <source>
        <dbReference type="Pfam" id="PF00117"/>
    </source>
</evidence>
<comment type="catalytic activity">
    <reaction evidence="8">
        <text>5-[(5-phospho-1-deoxy-D-ribulos-1-ylimino)methylamino]-1-(5-phospho-beta-D-ribosyl)imidazole-4-carboxamide + L-glutamine = D-erythro-1-(imidazol-4-yl)glycerol 3-phosphate + 5-amino-1-(5-phospho-beta-D-ribosyl)imidazole-4-carboxamide + L-glutamate + H(+)</text>
        <dbReference type="Rhea" id="RHEA:24793"/>
        <dbReference type="ChEBI" id="CHEBI:15378"/>
        <dbReference type="ChEBI" id="CHEBI:29985"/>
        <dbReference type="ChEBI" id="CHEBI:58278"/>
        <dbReference type="ChEBI" id="CHEBI:58359"/>
        <dbReference type="ChEBI" id="CHEBI:58475"/>
        <dbReference type="ChEBI" id="CHEBI:58525"/>
        <dbReference type="EC" id="4.3.2.10"/>
    </reaction>
</comment>
<keyword evidence="7" id="KW-0456">Lyase</keyword>
<dbReference type="GO" id="GO:0004359">
    <property type="term" value="F:glutaminase activity"/>
    <property type="evidence" value="ECO:0007669"/>
    <property type="project" value="UniProtKB-EC"/>
</dbReference>
<dbReference type="SUPFAM" id="SSF52317">
    <property type="entry name" value="Class I glutamine amidotransferase-like"/>
    <property type="match status" value="1"/>
</dbReference>
<keyword evidence="3" id="KW-0028">Amino-acid biosynthesis</keyword>
<dbReference type="PANTHER" id="PTHR42701">
    <property type="entry name" value="IMIDAZOLE GLYCEROL PHOSPHATE SYNTHASE SUBUNIT HISH"/>
    <property type="match status" value="1"/>
</dbReference>
<evidence type="ECO:0000256" key="8">
    <source>
        <dbReference type="ARBA" id="ARBA00047838"/>
    </source>
</evidence>
<comment type="pathway">
    <text evidence="1">Amino-acid biosynthesis; L-histidine biosynthesis; L-histidine from 5-phospho-alpha-D-ribose 1-diphosphate: step 5/9.</text>
</comment>
<dbReference type="GO" id="GO:0000107">
    <property type="term" value="F:imidazoleglycerol-phosphate synthase activity"/>
    <property type="evidence" value="ECO:0007669"/>
    <property type="project" value="TreeGrafter"/>
</dbReference>
<keyword evidence="6" id="KW-0368">Histidine biosynthesis</keyword>
<dbReference type="Gene3D" id="3.40.50.880">
    <property type="match status" value="1"/>
</dbReference>
<evidence type="ECO:0000256" key="1">
    <source>
        <dbReference type="ARBA" id="ARBA00005091"/>
    </source>
</evidence>
<name>A0A382U2Q1_9ZZZZ</name>
<organism evidence="11">
    <name type="scientific">marine metagenome</name>
    <dbReference type="NCBI Taxonomy" id="408172"/>
    <lineage>
        <taxon>unclassified sequences</taxon>
        <taxon>metagenomes</taxon>
        <taxon>ecological metagenomes</taxon>
    </lineage>
</organism>
<dbReference type="Pfam" id="PF00117">
    <property type="entry name" value="GATase"/>
    <property type="match status" value="1"/>
</dbReference>
<evidence type="ECO:0000256" key="6">
    <source>
        <dbReference type="ARBA" id="ARBA00023102"/>
    </source>
</evidence>
<evidence type="ECO:0000256" key="2">
    <source>
        <dbReference type="ARBA" id="ARBA00011152"/>
    </source>
</evidence>
<sequence>MKLALLDYGAGNLHSLGKALEGAGAEVIVTADWSEALSLSALVLPGVGAFGAAAAALPQDRAPVREALQGGFPCLGICLGMQLFFETSEESEGDGISLVPGRVKLLDAP</sequence>
<gene>
    <name evidence="11" type="ORF">METZ01_LOCUS381414</name>
</gene>
<dbReference type="InterPro" id="IPR010139">
    <property type="entry name" value="Imidazole-glycPsynth_HisH"/>
</dbReference>
<feature type="non-terminal residue" evidence="11">
    <location>
        <position position="109"/>
    </location>
</feature>
<dbReference type="EMBL" id="UINC01141051">
    <property type="protein sequence ID" value="SVD28560.1"/>
    <property type="molecule type" value="Genomic_DNA"/>
</dbReference>
<accession>A0A382U2Q1</accession>
<evidence type="ECO:0000256" key="9">
    <source>
        <dbReference type="ARBA" id="ARBA00049534"/>
    </source>
</evidence>
<evidence type="ECO:0000256" key="5">
    <source>
        <dbReference type="ARBA" id="ARBA00022962"/>
    </source>
</evidence>
<dbReference type="InterPro" id="IPR029062">
    <property type="entry name" value="Class_I_gatase-like"/>
</dbReference>